<keyword evidence="2" id="KW-0472">Membrane</keyword>
<name>A0ABW5QYH7_9BACL</name>
<evidence type="ECO:0000256" key="1">
    <source>
        <dbReference type="SAM" id="MobiDB-lite"/>
    </source>
</evidence>
<protein>
    <submittedName>
        <fullName evidence="3">YqhR family membrane protein</fullName>
    </submittedName>
</protein>
<keyword evidence="4" id="KW-1185">Reference proteome</keyword>
<evidence type="ECO:0000256" key="2">
    <source>
        <dbReference type="SAM" id="Phobius"/>
    </source>
</evidence>
<dbReference type="InterPro" id="IPR024563">
    <property type="entry name" value="YqhR"/>
</dbReference>
<reference evidence="4" key="1">
    <citation type="journal article" date="2019" name="Int. J. Syst. Evol. Microbiol.">
        <title>The Global Catalogue of Microorganisms (GCM) 10K type strain sequencing project: providing services to taxonomists for standard genome sequencing and annotation.</title>
        <authorList>
            <consortium name="The Broad Institute Genomics Platform"/>
            <consortium name="The Broad Institute Genome Sequencing Center for Infectious Disease"/>
            <person name="Wu L."/>
            <person name="Ma J."/>
        </authorList>
    </citation>
    <scope>NUCLEOTIDE SEQUENCE [LARGE SCALE GENOMIC DNA]</scope>
    <source>
        <strain evidence="4">TISTR 1827</strain>
    </source>
</reference>
<feature type="transmembrane region" description="Helical" evidence="2">
    <location>
        <begin position="64"/>
        <end position="84"/>
    </location>
</feature>
<feature type="transmembrane region" description="Helical" evidence="2">
    <location>
        <begin position="149"/>
        <end position="173"/>
    </location>
</feature>
<organism evidence="3 4">
    <name type="scientific">Paenibacillus thailandensis</name>
    <dbReference type="NCBI Taxonomy" id="393250"/>
    <lineage>
        <taxon>Bacteria</taxon>
        <taxon>Bacillati</taxon>
        <taxon>Bacillota</taxon>
        <taxon>Bacilli</taxon>
        <taxon>Bacillales</taxon>
        <taxon>Paenibacillaceae</taxon>
        <taxon>Paenibacillus</taxon>
    </lineage>
</organism>
<sequence length="188" mass="21035">MKDDNERKEMERSGGHGGDRHEGRRNRTRPEYGKPNTNVGAYGLQVGFFAGLIWGVVNWVCYQLNLTAVVPGFIIEPFFLSSFLKTWTGIAVGIGGFIVFSIVATFIYYFLLGKIRGPWAGIAYGLVWWAVLFVAAGPVLQMVKPVTLIGWDTLTTELCLFALWGLFIGYTIAYEFTDEASREPIHAR</sequence>
<feature type="transmembrane region" description="Helical" evidence="2">
    <location>
        <begin position="90"/>
        <end position="111"/>
    </location>
</feature>
<evidence type="ECO:0000313" key="4">
    <source>
        <dbReference type="Proteomes" id="UP001597493"/>
    </source>
</evidence>
<feature type="compositionally biased region" description="Basic and acidic residues" evidence="1">
    <location>
        <begin position="1"/>
        <end position="22"/>
    </location>
</feature>
<dbReference type="EMBL" id="JBHUMY010000016">
    <property type="protein sequence ID" value="MFD2661588.1"/>
    <property type="molecule type" value="Genomic_DNA"/>
</dbReference>
<evidence type="ECO:0000313" key="3">
    <source>
        <dbReference type="EMBL" id="MFD2661588.1"/>
    </source>
</evidence>
<keyword evidence="2" id="KW-1133">Transmembrane helix</keyword>
<keyword evidence="2" id="KW-0812">Transmembrane</keyword>
<feature type="transmembrane region" description="Helical" evidence="2">
    <location>
        <begin position="123"/>
        <end position="143"/>
    </location>
</feature>
<gene>
    <name evidence="3" type="ORF">ACFSW5_15145</name>
</gene>
<dbReference type="Proteomes" id="UP001597493">
    <property type="component" value="Unassembled WGS sequence"/>
</dbReference>
<accession>A0ABW5QYH7</accession>
<dbReference type="RefSeq" id="WP_379274640.1">
    <property type="nucleotide sequence ID" value="NZ_JBHUGT010000029.1"/>
</dbReference>
<feature type="region of interest" description="Disordered" evidence="1">
    <location>
        <begin position="1"/>
        <end position="34"/>
    </location>
</feature>
<proteinExistence type="predicted"/>
<comment type="caution">
    <text evidence="3">The sequence shown here is derived from an EMBL/GenBank/DDBJ whole genome shotgun (WGS) entry which is preliminary data.</text>
</comment>
<dbReference type="Pfam" id="PF11085">
    <property type="entry name" value="YqhR"/>
    <property type="match status" value="1"/>
</dbReference>